<reference evidence="1" key="1">
    <citation type="journal article" date="2022" name="Int. J. Mol. Sci.">
        <title>Draft Genome of Tanacetum Coccineum: Genomic Comparison of Closely Related Tanacetum-Family Plants.</title>
        <authorList>
            <person name="Yamashiro T."/>
            <person name="Shiraishi A."/>
            <person name="Nakayama K."/>
            <person name="Satake H."/>
        </authorList>
    </citation>
    <scope>NUCLEOTIDE SEQUENCE</scope>
</reference>
<proteinExistence type="predicted"/>
<gene>
    <name evidence="1" type="ORF">Tco_0973952</name>
</gene>
<comment type="caution">
    <text evidence="1">The sequence shown here is derived from an EMBL/GenBank/DDBJ whole genome shotgun (WGS) entry which is preliminary data.</text>
</comment>
<organism evidence="1 2">
    <name type="scientific">Tanacetum coccineum</name>
    <dbReference type="NCBI Taxonomy" id="301880"/>
    <lineage>
        <taxon>Eukaryota</taxon>
        <taxon>Viridiplantae</taxon>
        <taxon>Streptophyta</taxon>
        <taxon>Embryophyta</taxon>
        <taxon>Tracheophyta</taxon>
        <taxon>Spermatophyta</taxon>
        <taxon>Magnoliopsida</taxon>
        <taxon>eudicotyledons</taxon>
        <taxon>Gunneridae</taxon>
        <taxon>Pentapetalae</taxon>
        <taxon>asterids</taxon>
        <taxon>campanulids</taxon>
        <taxon>Asterales</taxon>
        <taxon>Asteraceae</taxon>
        <taxon>Asteroideae</taxon>
        <taxon>Anthemideae</taxon>
        <taxon>Anthemidinae</taxon>
        <taxon>Tanacetum</taxon>
    </lineage>
</organism>
<protein>
    <submittedName>
        <fullName evidence="1">Uncharacterized protein</fullName>
    </submittedName>
</protein>
<evidence type="ECO:0000313" key="2">
    <source>
        <dbReference type="Proteomes" id="UP001151760"/>
    </source>
</evidence>
<keyword evidence="2" id="KW-1185">Reference proteome</keyword>
<sequence length="73" mass="7770">MELNNVVEEEDGEWIRFLGGNSSSGIKKYRGLNSSDGGNIGDRVKIAGGVIGSGDEIEFSEELKELLPAEAGK</sequence>
<name>A0ABQ5EA91_9ASTR</name>
<accession>A0ABQ5EA91</accession>
<evidence type="ECO:0000313" key="1">
    <source>
        <dbReference type="EMBL" id="GJT47795.1"/>
    </source>
</evidence>
<dbReference type="EMBL" id="BQNB010016099">
    <property type="protein sequence ID" value="GJT47795.1"/>
    <property type="molecule type" value="Genomic_DNA"/>
</dbReference>
<reference evidence="1" key="2">
    <citation type="submission" date="2022-01" db="EMBL/GenBank/DDBJ databases">
        <authorList>
            <person name="Yamashiro T."/>
            <person name="Shiraishi A."/>
            <person name="Satake H."/>
            <person name="Nakayama K."/>
        </authorList>
    </citation>
    <scope>NUCLEOTIDE SEQUENCE</scope>
</reference>
<dbReference type="Proteomes" id="UP001151760">
    <property type="component" value="Unassembled WGS sequence"/>
</dbReference>